<dbReference type="AlphaFoldDB" id="A0A516GZS8"/>
<dbReference type="InterPro" id="IPR036291">
    <property type="entry name" value="NAD(P)-bd_dom_sf"/>
</dbReference>
<dbReference type="Gene3D" id="3.40.50.720">
    <property type="entry name" value="NAD(P)-binding Rossmann-like Domain"/>
    <property type="match status" value="1"/>
</dbReference>
<dbReference type="Pfam" id="PF00107">
    <property type="entry name" value="ADH_zinc_N"/>
    <property type="match status" value="1"/>
</dbReference>
<organism evidence="4 5">
    <name type="scientific">Ferrovibrio terrae</name>
    <dbReference type="NCBI Taxonomy" id="2594003"/>
    <lineage>
        <taxon>Bacteria</taxon>
        <taxon>Pseudomonadati</taxon>
        <taxon>Pseudomonadota</taxon>
        <taxon>Alphaproteobacteria</taxon>
        <taxon>Rhodospirillales</taxon>
        <taxon>Rhodospirillaceae</taxon>
        <taxon>Ferrovibrio</taxon>
    </lineage>
</organism>
<feature type="domain" description="Enoyl reductase (ER)" evidence="3">
    <location>
        <begin position="10"/>
        <end position="328"/>
    </location>
</feature>
<dbReference type="CDD" id="cd08268">
    <property type="entry name" value="MDR2"/>
    <property type="match status" value="1"/>
</dbReference>
<evidence type="ECO:0000313" key="4">
    <source>
        <dbReference type="EMBL" id="QDO97005.1"/>
    </source>
</evidence>
<keyword evidence="5" id="KW-1185">Reference proteome</keyword>
<evidence type="ECO:0000256" key="1">
    <source>
        <dbReference type="ARBA" id="ARBA00022857"/>
    </source>
</evidence>
<gene>
    <name evidence="4" type="ORF">FNB15_06840</name>
</gene>
<dbReference type="PANTHER" id="PTHR48106">
    <property type="entry name" value="QUINONE OXIDOREDUCTASE PIG3-RELATED"/>
    <property type="match status" value="1"/>
</dbReference>
<dbReference type="InterPro" id="IPR020843">
    <property type="entry name" value="ER"/>
</dbReference>
<dbReference type="GO" id="GO:0016651">
    <property type="term" value="F:oxidoreductase activity, acting on NAD(P)H"/>
    <property type="evidence" value="ECO:0007669"/>
    <property type="project" value="TreeGrafter"/>
</dbReference>
<keyword evidence="2" id="KW-0560">Oxidoreductase</keyword>
<dbReference type="SUPFAM" id="SSF50129">
    <property type="entry name" value="GroES-like"/>
    <property type="match status" value="1"/>
</dbReference>
<reference evidence="4 5" key="1">
    <citation type="submission" date="2019-07" db="EMBL/GenBank/DDBJ databases">
        <title>Genome sequencing for Ferrovibrio sp. K5.</title>
        <authorList>
            <person name="Park S.-J."/>
        </authorList>
    </citation>
    <scope>NUCLEOTIDE SEQUENCE [LARGE SCALE GENOMIC DNA]</scope>
    <source>
        <strain evidence="4 5">K5</strain>
    </source>
</reference>
<evidence type="ECO:0000256" key="2">
    <source>
        <dbReference type="ARBA" id="ARBA00023002"/>
    </source>
</evidence>
<dbReference type="GO" id="GO:0070402">
    <property type="term" value="F:NADPH binding"/>
    <property type="evidence" value="ECO:0007669"/>
    <property type="project" value="TreeGrafter"/>
</dbReference>
<dbReference type="Gene3D" id="3.90.180.10">
    <property type="entry name" value="Medium-chain alcohol dehydrogenases, catalytic domain"/>
    <property type="match status" value="1"/>
</dbReference>
<keyword evidence="1" id="KW-0521">NADP</keyword>
<dbReference type="OrthoDB" id="9780520at2"/>
<name>A0A516GZS8_9PROT</name>
<sequence length="330" mass="35254">MKTVVIHKTGGPEVLEPADVATPAPGRGEVLVRAEAIGVGWPDVLIRTGKYKWMPPLPTSPGSDLSGRVAALGDGVSKLQVGQKVLVTARELAQRGGCYTECMVVPEAAPFALPDSVDLDEAACLPNYQVAWAMLRDVLQARKLKSIFIAGAAGGVGSAAVQIARHLDLTVIGSVSSPDKERFAREQGADHVIDYRRENVLGRVLELTDGRGVDLVLDHVGGAGLFDGLKMLAPWGTLVSFNAVAGNPPGDIFAEMRNLLTKSLTLRCFSMHTLDADPALRRQIMSEVIDMLGKRAIRPVVSVKLPLNDAAKAHRRIERGDSLGKILLVP</sequence>
<dbReference type="InterPro" id="IPR013149">
    <property type="entry name" value="ADH-like_C"/>
</dbReference>
<dbReference type="InterPro" id="IPR013154">
    <property type="entry name" value="ADH-like_N"/>
</dbReference>
<evidence type="ECO:0000313" key="5">
    <source>
        <dbReference type="Proteomes" id="UP000317496"/>
    </source>
</evidence>
<dbReference type="SMART" id="SM00829">
    <property type="entry name" value="PKS_ER"/>
    <property type="match status" value="1"/>
</dbReference>
<dbReference type="KEGG" id="fer:FNB15_06840"/>
<protein>
    <submittedName>
        <fullName evidence="4">Zinc-dependent alcohol dehydrogenase family protein</fullName>
    </submittedName>
</protein>
<evidence type="ECO:0000259" key="3">
    <source>
        <dbReference type="SMART" id="SM00829"/>
    </source>
</evidence>
<proteinExistence type="predicted"/>
<dbReference type="RefSeq" id="WP_144067986.1">
    <property type="nucleotide sequence ID" value="NZ_CP041636.1"/>
</dbReference>
<dbReference type="Proteomes" id="UP000317496">
    <property type="component" value="Chromosome"/>
</dbReference>
<dbReference type="SUPFAM" id="SSF51735">
    <property type="entry name" value="NAD(P)-binding Rossmann-fold domains"/>
    <property type="match status" value="1"/>
</dbReference>
<dbReference type="Pfam" id="PF08240">
    <property type="entry name" value="ADH_N"/>
    <property type="match status" value="1"/>
</dbReference>
<dbReference type="EMBL" id="CP041636">
    <property type="protein sequence ID" value="QDO97005.1"/>
    <property type="molecule type" value="Genomic_DNA"/>
</dbReference>
<accession>A0A516GZS8</accession>
<dbReference type="InterPro" id="IPR011032">
    <property type="entry name" value="GroES-like_sf"/>
</dbReference>